<dbReference type="RefSeq" id="WP_305938141.1">
    <property type="nucleotide sequence ID" value="NZ_CP132191.1"/>
</dbReference>
<dbReference type="Gene3D" id="2.120.10.90">
    <property type="entry name" value="DNA gyrase/topoisomerase IV, subunit A, C-terminal"/>
    <property type="match status" value="1"/>
</dbReference>
<keyword evidence="4 6" id="KW-0238">DNA-binding</keyword>
<dbReference type="SUPFAM" id="SSF101904">
    <property type="entry name" value="GyrA/ParC C-terminal domain-like"/>
    <property type="match status" value="1"/>
</dbReference>
<comment type="catalytic activity">
    <reaction evidence="1 6">
        <text>ATP-dependent breakage, passage and rejoining of double-stranded DNA.</text>
        <dbReference type="EC" id="5.6.2.2"/>
    </reaction>
</comment>
<evidence type="ECO:0000256" key="5">
    <source>
        <dbReference type="ARBA" id="ARBA00023235"/>
    </source>
</evidence>
<name>A0ABY9HAX6_9MOLU</name>
<dbReference type="InterPro" id="IPR006691">
    <property type="entry name" value="GyrA/parC_rep"/>
</dbReference>
<feature type="active site" description="O-(5'-phospho-DNA)-tyrosine intermediate" evidence="6">
    <location>
        <position position="127"/>
    </location>
</feature>
<dbReference type="NCBIfam" id="NF004044">
    <property type="entry name" value="PRK05561.1"/>
    <property type="match status" value="1"/>
</dbReference>
<evidence type="ECO:0000256" key="3">
    <source>
        <dbReference type="ARBA" id="ARBA00023029"/>
    </source>
</evidence>
<reference evidence="8" key="1">
    <citation type="submission" date="2023-08" db="EMBL/GenBank/DDBJ databases">
        <title>Complete genome sequence of Mycoplasma seminis 2200.</title>
        <authorList>
            <person name="Spergser J."/>
        </authorList>
    </citation>
    <scope>NUCLEOTIDE SEQUENCE [LARGE SCALE GENOMIC DNA]</scope>
    <source>
        <strain evidence="8">2200</strain>
    </source>
</reference>
<gene>
    <name evidence="8" type="ORF">Q8852_00975</name>
</gene>
<dbReference type="InterPro" id="IPR050220">
    <property type="entry name" value="Type_II_DNA_Topoisomerases"/>
</dbReference>
<dbReference type="InterPro" id="IPR013760">
    <property type="entry name" value="Topo_IIA-like_dom_sf"/>
</dbReference>
<dbReference type="GO" id="GO:0003918">
    <property type="term" value="F:DNA topoisomerase type II (double strand cut, ATP-hydrolyzing) activity"/>
    <property type="evidence" value="ECO:0007669"/>
    <property type="project" value="UniProtKB-EC"/>
</dbReference>
<dbReference type="SMART" id="SM00434">
    <property type="entry name" value="TOP4c"/>
    <property type="match status" value="1"/>
</dbReference>
<feature type="domain" description="Topo IIA-type catalytic" evidence="7">
    <location>
        <begin position="39"/>
        <end position="508"/>
    </location>
</feature>
<evidence type="ECO:0000313" key="9">
    <source>
        <dbReference type="Proteomes" id="UP001237011"/>
    </source>
</evidence>
<dbReference type="Gene3D" id="1.10.268.10">
    <property type="entry name" value="Topoisomerase, domain 3"/>
    <property type="match status" value="1"/>
</dbReference>
<dbReference type="PROSITE" id="PS52040">
    <property type="entry name" value="TOPO_IIA"/>
    <property type="match status" value="1"/>
</dbReference>
<dbReference type="SUPFAM" id="SSF56719">
    <property type="entry name" value="Type II DNA topoisomerase"/>
    <property type="match status" value="1"/>
</dbReference>
<keyword evidence="5 6" id="KW-0413">Isomerase</keyword>
<evidence type="ECO:0000256" key="6">
    <source>
        <dbReference type="PROSITE-ProRule" id="PRU01384"/>
    </source>
</evidence>
<dbReference type="EC" id="5.6.2.2" evidence="2"/>
<dbReference type="EMBL" id="CP132191">
    <property type="protein sequence ID" value="WLP85714.1"/>
    <property type="molecule type" value="Genomic_DNA"/>
</dbReference>
<sequence>MKKEQEKIVTEKIINETLDKIMADRFGRYSKYVIQQRALPDVRDGLKPVQRRILYAMYGLGLFADKQYKKSARVVGDVIGKYHPHGDSSVYEAMVNMSQWWKMNLPLLDMHGNVGSIDNDPAAAMRYTEVRLSKISEFIIGDIKKDTVKFAPNFDDSEIEPTVLPSVFPNLLVNGSMGIAIGMATEMPPHNLGEILDATIYRILNPHANFYDVVKFIKGPDFPTGGVIRGTKGILEALDTGRNQKDKIRLFSKYKIHSNGKNKFIEITEIPYGVVKSKLVFDIDTIINNKDIDGILEIKDQSDREGINILITLDLNASENSILTYLFQKTDLQVTYSYNNTCIVQNSPKTLGVVGLIDCYINHLKDVKTKTLIYDLEKHKLRLEIVEGFIKVSEITDQVIEVIRKTEGSKAGVIENLMNVFGFSKNQATAIAELRLYRLSRTDKEAYLAEKAELLDLIAKINLLLNDPNKFNDYLIDQLSQLKLLFATPRRTEIVEEEFDFSYNQTDLIKEEMLNIGISRGGYVKKFSQRVLDSNSLETYNLKDDDNLIYFGQVNSLNNLLIFTSLGNYLIVPAYKLQEAKWKDLGTHLSNFADFLLAEEVVSVFEINNWDSLLYVALGTKNGYFKKTLLQDFSVSRINKSYTAISMEKDDKLLNASICNGTRDVIILTENGCVSRYSENDLAQYGPKAKGNKGVYLSLNDKVKYFTTVDNNALVGFLSNDGQLLKIKSDKLPFVPKNIKGKQVFKDTNKFNITSISQVDDSTTMLLRDVLERTFIDEVKPYPVSSESPRVYHINVANPDKAAFNIKYFEPDFKAGEMLFSKERTQAESKTLEQINILQESATAAMNALMEKINKSLEEDKKK</sequence>
<keyword evidence="3 6" id="KW-0799">Topoisomerase</keyword>
<dbReference type="InterPro" id="IPR002205">
    <property type="entry name" value="Topo_IIA_dom_A"/>
</dbReference>
<keyword evidence="9" id="KW-1185">Reference proteome</keyword>
<organism evidence="8 9">
    <name type="scientific">Mycoplasma seminis</name>
    <dbReference type="NCBI Taxonomy" id="512749"/>
    <lineage>
        <taxon>Bacteria</taxon>
        <taxon>Bacillati</taxon>
        <taxon>Mycoplasmatota</taxon>
        <taxon>Mollicutes</taxon>
        <taxon>Mycoplasmataceae</taxon>
        <taxon>Mycoplasma</taxon>
    </lineage>
</organism>
<evidence type="ECO:0000256" key="4">
    <source>
        <dbReference type="ARBA" id="ARBA00023125"/>
    </source>
</evidence>
<dbReference type="Gene3D" id="3.90.199.10">
    <property type="entry name" value="Topoisomerase II, domain 5"/>
    <property type="match status" value="1"/>
</dbReference>
<accession>A0ABY9HAX6</accession>
<dbReference type="CDD" id="cd00187">
    <property type="entry name" value="TOP4c"/>
    <property type="match status" value="1"/>
</dbReference>
<dbReference type="Pfam" id="PF00521">
    <property type="entry name" value="DNA_topoisoIV"/>
    <property type="match status" value="1"/>
</dbReference>
<evidence type="ECO:0000313" key="8">
    <source>
        <dbReference type="EMBL" id="WLP85714.1"/>
    </source>
</evidence>
<protein>
    <recommendedName>
        <fullName evidence="2">DNA topoisomerase (ATP-hydrolyzing)</fullName>
        <ecNumber evidence="2">5.6.2.2</ecNumber>
    </recommendedName>
</protein>
<evidence type="ECO:0000256" key="2">
    <source>
        <dbReference type="ARBA" id="ARBA00012895"/>
    </source>
</evidence>
<dbReference type="Gene3D" id="3.30.1360.40">
    <property type="match status" value="1"/>
</dbReference>
<dbReference type="InterPro" id="IPR013757">
    <property type="entry name" value="Topo_IIA_A_a_sf"/>
</dbReference>
<dbReference type="Pfam" id="PF03989">
    <property type="entry name" value="DNA_gyraseA_C"/>
    <property type="match status" value="3"/>
</dbReference>
<dbReference type="Proteomes" id="UP001237011">
    <property type="component" value="Chromosome"/>
</dbReference>
<dbReference type="PANTHER" id="PTHR43493:SF9">
    <property type="entry name" value="DNA TOPOISOMERASE 4 SUBUNIT A"/>
    <property type="match status" value="1"/>
</dbReference>
<evidence type="ECO:0000259" key="7">
    <source>
        <dbReference type="PROSITE" id="PS52040"/>
    </source>
</evidence>
<dbReference type="InterPro" id="IPR035516">
    <property type="entry name" value="Gyrase/topoIV_suA_C"/>
</dbReference>
<dbReference type="InterPro" id="IPR013758">
    <property type="entry name" value="Topo_IIA_A/C_ab"/>
</dbReference>
<dbReference type="PANTHER" id="PTHR43493">
    <property type="entry name" value="DNA GYRASE/TOPOISOMERASE SUBUNIT A"/>
    <property type="match status" value="1"/>
</dbReference>
<proteinExistence type="predicted"/>
<evidence type="ECO:0000256" key="1">
    <source>
        <dbReference type="ARBA" id="ARBA00000185"/>
    </source>
</evidence>